<protein>
    <submittedName>
        <fullName evidence="1">Uncharacterized protein</fullName>
    </submittedName>
</protein>
<organism evidence="1 2">
    <name type="scientific">Nitzschia inconspicua</name>
    <dbReference type="NCBI Taxonomy" id="303405"/>
    <lineage>
        <taxon>Eukaryota</taxon>
        <taxon>Sar</taxon>
        <taxon>Stramenopiles</taxon>
        <taxon>Ochrophyta</taxon>
        <taxon>Bacillariophyta</taxon>
        <taxon>Bacillariophyceae</taxon>
        <taxon>Bacillariophycidae</taxon>
        <taxon>Bacillariales</taxon>
        <taxon>Bacillariaceae</taxon>
        <taxon>Nitzschia</taxon>
    </lineage>
</organism>
<keyword evidence="2" id="KW-1185">Reference proteome</keyword>
<dbReference type="OrthoDB" id="10680986at2759"/>
<sequence>MQDLVYYSPQHDGIVLNEEGKLQSMVHCNSIRRNNCSKQSLMGSSTVSSMVSDVSSCAMISPPGSFHNGLRRSTFDLSEYDSATGAYRKDRGSTLRQRSFVTNGAATQALLDLNSSKEQNTSRQSLLSSSTWNKAETMYSNNDAAAATPQPTMLKDNQKRGESIIEDVFWGYISLLLLVVNMERQVRNLFRGIQSIVGYTWEVLRANSFQFEEPLERRVAYHKYDFPSNKDIPSVQETMKEQEVQDVGDEQTKELLTPLKLVTPDCTETSLGKDEWGHFADFQDELADESSFIPSCCHVPPPRSSLKKGSSFTLAPLAEVQEAEADDEEDWSF</sequence>
<reference evidence="1" key="2">
    <citation type="submission" date="2021-04" db="EMBL/GenBank/DDBJ databases">
        <authorList>
            <person name="Podell S."/>
        </authorList>
    </citation>
    <scope>NUCLEOTIDE SEQUENCE</scope>
    <source>
        <strain evidence="1">Hildebrandi</strain>
    </source>
</reference>
<name>A0A9K3M5J5_9STRA</name>
<proteinExistence type="predicted"/>
<evidence type="ECO:0000313" key="2">
    <source>
        <dbReference type="Proteomes" id="UP000693970"/>
    </source>
</evidence>
<gene>
    <name evidence="1" type="ORF">IV203_013679</name>
</gene>
<reference evidence="1" key="1">
    <citation type="journal article" date="2021" name="Sci. Rep.">
        <title>Diploid genomic architecture of Nitzschia inconspicua, an elite biomass production diatom.</title>
        <authorList>
            <person name="Oliver A."/>
            <person name="Podell S."/>
            <person name="Pinowska A."/>
            <person name="Traller J.C."/>
            <person name="Smith S.R."/>
            <person name="McClure R."/>
            <person name="Beliaev A."/>
            <person name="Bohutskyi P."/>
            <person name="Hill E.A."/>
            <person name="Rabines A."/>
            <person name="Zheng H."/>
            <person name="Allen L.Z."/>
            <person name="Kuo A."/>
            <person name="Grigoriev I.V."/>
            <person name="Allen A.E."/>
            <person name="Hazlebeck D."/>
            <person name="Allen E.E."/>
        </authorList>
    </citation>
    <scope>NUCLEOTIDE SEQUENCE</scope>
    <source>
        <strain evidence="1">Hildebrandi</strain>
    </source>
</reference>
<accession>A0A9K3M5J5</accession>
<comment type="caution">
    <text evidence="1">The sequence shown here is derived from an EMBL/GenBank/DDBJ whole genome shotgun (WGS) entry which is preliminary data.</text>
</comment>
<dbReference type="EMBL" id="JAGRRH010000001">
    <property type="protein sequence ID" value="KAG7374584.1"/>
    <property type="molecule type" value="Genomic_DNA"/>
</dbReference>
<evidence type="ECO:0000313" key="1">
    <source>
        <dbReference type="EMBL" id="KAG7374584.1"/>
    </source>
</evidence>
<dbReference type="Proteomes" id="UP000693970">
    <property type="component" value="Unassembled WGS sequence"/>
</dbReference>
<dbReference type="AlphaFoldDB" id="A0A9K3M5J5"/>